<dbReference type="InterPro" id="IPR052804">
    <property type="entry name" value="UEC_component"/>
</dbReference>
<reference evidence="5" key="1">
    <citation type="submission" date="2017-06" db="EMBL/GenBank/DDBJ databases">
        <authorList>
            <person name="Assis F.L."/>
            <person name="Abrahao J.S."/>
            <person name="Silva L."/>
            <person name="Khalil J.B."/>
            <person name="Rodrigues R."/>
            <person name="Silva L.S."/>
            <person name="Boratto P."/>
            <person name="Andrade M."/>
            <person name="Kroon E.G."/>
            <person name="Ribeiro B."/>
            <person name="Bergier I."/>
            <person name="Seligmann H."/>
            <person name="Ghigo E."/>
            <person name="Colson P."/>
            <person name="Levasseur A."/>
            <person name="Raoult D."/>
            <person name="Scola B.L."/>
        </authorList>
    </citation>
    <scope>NUCLEOTIDE SEQUENCE</scope>
    <source>
        <strain evidence="5">Deep ocean</strain>
    </source>
</reference>
<feature type="compositionally biased region" description="Acidic residues" evidence="3">
    <location>
        <begin position="95"/>
        <end position="121"/>
    </location>
</feature>
<dbReference type="EMBL" id="MF405918">
    <property type="protein sequence ID" value="QKU33891.1"/>
    <property type="molecule type" value="Genomic_DNA"/>
</dbReference>
<dbReference type="Gene3D" id="3.30.40.10">
    <property type="entry name" value="Zinc/RING finger domain, C3HC4 (zinc finger)"/>
    <property type="match status" value="1"/>
</dbReference>
<dbReference type="GO" id="GO:0008270">
    <property type="term" value="F:zinc ion binding"/>
    <property type="evidence" value="ECO:0007669"/>
    <property type="project" value="UniProtKB-KW"/>
</dbReference>
<feature type="region of interest" description="Disordered" evidence="3">
    <location>
        <begin position="87"/>
        <end position="132"/>
    </location>
</feature>
<protein>
    <submittedName>
        <fullName evidence="5">Putative ORFan</fullName>
    </submittedName>
</protein>
<reference evidence="5" key="2">
    <citation type="journal article" date="2018" name="Nat. Commun.">
        <title>Tailed giant Tupanvirus possesses the most complete translational apparatus of the known virosphere.</title>
        <authorList>
            <person name="Abrahao J."/>
            <person name="Silva L."/>
            <person name="Silva L.S."/>
            <person name="Khalil J.Y.B."/>
            <person name="Rodrigues R."/>
            <person name="Arantes T."/>
            <person name="Assis F."/>
            <person name="Boratto P."/>
            <person name="Andrade M."/>
            <person name="Kroon E.G."/>
            <person name="Ribeiro B."/>
            <person name="Bergier I."/>
            <person name="Seligmann H."/>
            <person name="Ghigo E."/>
            <person name="Colson P."/>
            <person name="Levasseur A."/>
            <person name="Kroemer G."/>
            <person name="Raoult D."/>
            <person name="La Scola B."/>
        </authorList>
    </citation>
    <scope>NUCLEOTIDE SEQUENCE [LARGE SCALE GENOMIC DNA]</scope>
    <source>
        <strain evidence="5">Deep ocean</strain>
    </source>
</reference>
<feature type="domain" description="RING-type" evidence="4">
    <location>
        <begin position="210"/>
        <end position="252"/>
    </location>
</feature>
<dbReference type="RefSeq" id="YP_010780501.1">
    <property type="nucleotide sequence ID" value="NC_075038.1"/>
</dbReference>
<dbReference type="PANTHER" id="PTHR46359">
    <property type="entry name" value="GEO07743P1"/>
    <property type="match status" value="1"/>
</dbReference>
<evidence type="ECO:0000256" key="3">
    <source>
        <dbReference type="SAM" id="MobiDB-lite"/>
    </source>
</evidence>
<dbReference type="SMART" id="SM00184">
    <property type="entry name" value="RING"/>
    <property type="match status" value="1"/>
</dbReference>
<dbReference type="InterPro" id="IPR001841">
    <property type="entry name" value="Znf_RING"/>
</dbReference>
<evidence type="ECO:0000259" key="4">
    <source>
        <dbReference type="PROSITE" id="PS50089"/>
    </source>
</evidence>
<dbReference type="Pfam" id="PF13639">
    <property type="entry name" value="zf-RING_2"/>
    <property type="match status" value="1"/>
</dbReference>
<name>A0A6N1NWF7_9VIRU</name>
<organism evidence="5">
    <name type="scientific">Tupanvirus deep ocean</name>
    <dbReference type="NCBI Taxonomy" id="2126984"/>
    <lineage>
        <taxon>Viruses</taxon>
        <taxon>Varidnaviria</taxon>
        <taxon>Bamfordvirae</taxon>
        <taxon>Nucleocytoviricota</taxon>
        <taxon>Megaviricetes</taxon>
        <taxon>Imitervirales</taxon>
        <taxon>Mimiviridae</taxon>
        <taxon>Megamimivirinae</taxon>
        <taxon>Tupanvirus</taxon>
        <taxon>Tupanvirus altamarinense</taxon>
    </lineage>
</organism>
<evidence type="ECO:0000256" key="1">
    <source>
        <dbReference type="PROSITE-ProRule" id="PRU00175"/>
    </source>
</evidence>
<dbReference type="InterPro" id="IPR013083">
    <property type="entry name" value="Znf_RING/FYVE/PHD"/>
</dbReference>
<dbReference type="KEGG" id="vg:80517192"/>
<keyword evidence="1" id="KW-0862">Zinc</keyword>
<dbReference type="GO" id="GO:0000151">
    <property type="term" value="C:ubiquitin ligase complex"/>
    <property type="evidence" value="ECO:0007669"/>
    <property type="project" value="TreeGrafter"/>
</dbReference>
<dbReference type="PROSITE" id="PS50089">
    <property type="entry name" value="ZF_RING_2"/>
    <property type="match status" value="1"/>
</dbReference>
<keyword evidence="1" id="KW-0479">Metal-binding</keyword>
<evidence type="ECO:0000256" key="2">
    <source>
        <dbReference type="SAM" id="Coils"/>
    </source>
</evidence>
<accession>A0A6N1NWF7</accession>
<sequence length="263" mass="30274">MDEQDIKEIIKTQLLDIGINANNTHYNIAINYYRDNNCLPDIGYIVAIITQDNENNNRILQPENVIEEDVLNERIVIEIPVENDINITNQNNTDNENDTENNDDNNDDNDDSNDDNNDDNNQEIQNSNSLTNAQNDNIINELAGIENNINQLQRQVYSVNQLIAIRNTMNDNQVPDNMNMVDVIKVIKNIDSIPLFMYKDYHNNNSNSECLICYDPFVATDIIRALPCTHVLHRCCIDDHLKTKSYLCPYCKSPTGDYVYKNL</sequence>
<feature type="coiled-coil region" evidence="2">
    <location>
        <begin position="135"/>
        <end position="162"/>
    </location>
</feature>
<keyword evidence="2" id="KW-0175">Coiled coil</keyword>
<dbReference type="GO" id="GO:0061630">
    <property type="term" value="F:ubiquitin protein ligase activity"/>
    <property type="evidence" value="ECO:0007669"/>
    <property type="project" value="TreeGrafter"/>
</dbReference>
<evidence type="ECO:0000313" key="5">
    <source>
        <dbReference type="EMBL" id="QKU33891.1"/>
    </source>
</evidence>
<proteinExistence type="predicted"/>
<dbReference type="GeneID" id="80517192"/>
<dbReference type="GO" id="GO:0006511">
    <property type="term" value="P:ubiquitin-dependent protein catabolic process"/>
    <property type="evidence" value="ECO:0007669"/>
    <property type="project" value="TreeGrafter"/>
</dbReference>
<keyword evidence="1" id="KW-0863">Zinc-finger</keyword>
<dbReference type="PANTHER" id="PTHR46359:SF2">
    <property type="entry name" value="GEO07743P1"/>
    <property type="match status" value="1"/>
</dbReference>
<dbReference type="SUPFAM" id="SSF57850">
    <property type="entry name" value="RING/U-box"/>
    <property type="match status" value="1"/>
</dbReference>